<gene>
    <name evidence="2" type="ORF">BTMF_LOCUS6147</name>
</gene>
<evidence type="ECO:0000256" key="1">
    <source>
        <dbReference type="SAM" id="Phobius"/>
    </source>
</evidence>
<name>A0A0R3QKD1_9BILA</name>
<reference evidence="4" key="1">
    <citation type="submission" date="2017-02" db="UniProtKB">
        <authorList>
            <consortium name="WormBaseParasite"/>
        </authorList>
    </citation>
    <scope>IDENTIFICATION</scope>
</reference>
<dbReference type="EMBL" id="UZAG01015509">
    <property type="protein sequence ID" value="VDO21006.1"/>
    <property type="molecule type" value="Genomic_DNA"/>
</dbReference>
<proteinExistence type="predicted"/>
<dbReference type="Proteomes" id="UP000280834">
    <property type="component" value="Unassembled WGS sequence"/>
</dbReference>
<sequence>MKLFVENEGRCIMLICTVFFYYVRDIRIAIFFVCLLTLRNHVLLYSKVALSTAYFAYIHCSGNYSIKSHR</sequence>
<organism evidence="4">
    <name type="scientific">Brugia timori</name>
    <dbReference type="NCBI Taxonomy" id="42155"/>
    <lineage>
        <taxon>Eukaryota</taxon>
        <taxon>Metazoa</taxon>
        <taxon>Ecdysozoa</taxon>
        <taxon>Nematoda</taxon>
        <taxon>Chromadorea</taxon>
        <taxon>Rhabditida</taxon>
        <taxon>Spirurina</taxon>
        <taxon>Spiruromorpha</taxon>
        <taxon>Filarioidea</taxon>
        <taxon>Onchocercidae</taxon>
        <taxon>Brugia</taxon>
    </lineage>
</organism>
<feature type="transmembrane region" description="Helical" evidence="1">
    <location>
        <begin position="12"/>
        <end position="38"/>
    </location>
</feature>
<evidence type="ECO:0000313" key="2">
    <source>
        <dbReference type="EMBL" id="VDO21006.1"/>
    </source>
</evidence>
<protein>
    <submittedName>
        <fullName evidence="4">Ovule protein</fullName>
    </submittedName>
</protein>
<accession>A0A0R3QKD1</accession>
<reference evidence="2 3" key="2">
    <citation type="submission" date="2018-11" db="EMBL/GenBank/DDBJ databases">
        <authorList>
            <consortium name="Pathogen Informatics"/>
        </authorList>
    </citation>
    <scope>NUCLEOTIDE SEQUENCE [LARGE SCALE GENOMIC DNA]</scope>
</reference>
<dbReference type="WBParaSite" id="BTMF_0000806601-mRNA-1">
    <property type="protein sequence ID" value="BTMF_0000806601-mRNA-1"/>
    <property type="gene ID" value="BTMF_0000806601"/>
</dbReference>
<evidence type="ECO:0000313" key="4">
    <source>
        <dbReference type="WBParaSite" id="BTMF_0000806601-mRNA-1"/>
    </source>
</evidence>
<keyword evidence="1" id="KW-0472">Membrane</keyword>
<dbReference type="AlphaFoldDB" id="A0A0R3QKD1"/>
<keyword evidence="1" id="KW-0812">Transmembrane</keyword>
<keyword evidence="3" id="KW-1185">Reference proteome</keyword>
<evidence type="ECO:0000313" key="3">
    <source>
        <dbReference type="Proteomes" id="UP000280834"/>
    </source>
</evidence>
<feature type="transmembrane region" description="Helical" evidence="1">
    <location>
        <begin position="44"/>
        <end position="66"/>
    </location>
</feature>
<keyword evidence="1" id="KW-1133">Transmembrane helix</keyword>